<name>A0AA44ZNK7_PSEA5</name>
<protein>
    <recommendedName>
        <fullName evidence="3">SalK</fullName>
    </recommendedName>
</protein>
<evidence type="ECO:0008006" key="3">
    <source>
        <dbReference type="Google" id="ProtNLM"/>
    </source>
</evidence>
<evidence type="ECO:0000313" key="1">
    <source>
        <dbReference type="EMBL" id="PKB29859.1"/>
    </source>
</evidence>
<dbReference type="InterPro" id="IPR054058">
    <property type="entry name" value="HTH_67"/>
</dbReference>
<sequence>MVTVPDIAVQTARALWAELEPVHDVVYFAPEARAAAEAAGFRGFWRGYFAMRAAPLGPVGAAPVTAAFHGFHPSMVARALPGVWSPGSPDGALAARLAGSAAALRRSGLDGAGPAADPAALHRAAELAWAAAGEIDVDGRVLAAANAALPRPDGDLETLWQATTTLREHRGDGHVAVLVARGVGPVAAHHLKIAAGETDGEWLRTARGVDPDAWAAGAEDLRARGWVDATGALTAAGADEHDEIERLTDRAAARPWGALGPERTAELAALLAPMATAVLAAGDVPVHGPVGLVRDGR</sequence>
<dbReference type="NCBIfam" id="NF047719">
    <property type="entry name" value="SCO6745_fam_HTH"/>
    <property type="match status" value="1"/>
</dbReference>
<evidence type="ECO:0000313" key="2">
    <source>
        <dbReference type="Proteomes" id="UP000232453"/>
    </source>
</evidence>
<dbReference type="EMBL" id="PHUJ01000003">
    <property type="protein sequence ID" value="PKB29859.1"/>
    <property type="molecule type" value="Genomic_DNA"/>
</dbReference>
<dbReference type="AlphaFoldDB" id="A0AA44ZNK7"/>
<organism evidence="1 2">
    <name type="scientific">Pseudonocardia alni</name>
    <name type="common">Amycolata alni</name>
    <dbReference type="NCBI Taxonomy" id="33907"/>
    <lineage>
        <taxon>Bacteria</taxon>
        <taxon>Bacillati</taxon>
        <taxon>Actinomycetota</taxon>
        <taxon>Actinomycetes</taxon>
        <taxon>Pseudonocardiales</taxon>
        <taxon>Pseudonocardiaceae</taxon>
        <taxon>Pseudonocardia</taxon>
    </lineage>
</organism>
<gene>
    <name evidence="1" type="ORF">ATL51_1509</name>
</gene>
<proteinExistence type="predicted"/>
<comment type="caution">
    <text evidence="1">The sequence shown here is derived from an EMBL/GenBank/DDBJ whole genome shotgun (WGS) entry which is preliminary data.</text>
</comment>
<reference evidence="1 2" key="1">
    <citation type="submission" date="2017-11" db="EMBL/GenBank/DDBJ databases">
        <title>Sequencing the genomes of 1000 actinobacteria strains.</title>
        <authorList>
            <person name="Klenk H.-P."/>
        </authorList>
    </citation>
    <scope>NUCLEOTIDE SEQUENCE [LARGE SCALE GENOMIC DNA]</scope>
    <source>
        <strain evidence="1 2">DSM 44104</strain>
    </source>
</reference>
<accession>A0AA44ZNK7</accession>
<dbReference type="Pfam" id="PF21863">
    <property type="entry name" value="HTH_67"/>
    <property type="match status" value="1"/>
</dbReference>
<dbReference type="Proteomes" id="UP000232453">
    <property type="component" value="Unassembled WGS sequence"/>
</dbReference>